<feature type="binding site" evidence="3">
    <location>
        <position position="202"/>
    </location>
    <ligand>
        <name>a divalent metal cation</name>
        <dbReference type="ChEBI" id="CHEBI:60240"/>
        <label>1</label>
    </ligand>
</feature>
<feature type="binding site" evidence="3">
    <location>
        <position position="92"/>
    </location>
    <ligand>
        <name>a divalent metal cation</name>
        <dbReference type="ChEBI" id="CHEBI:60240"/>
        <label>1</label>
    </ligand>
</feature>
<keyword evidence="1 3" id="KW-0479">Metal-binding</keyword>
<dbReference type="Gene3D" id="3.20.20.140">
    <property type="entry name" value="Metal-dependent hydrolases"/>
    <property type="match status" value="1"/>
</dbReference>
<dbReference type="EMBL" id="DWUV01000090">
    <property type="protein sequence ID" value="HJD33866.1"/>
    <property type="molecule type" value="Genomic_DNA"/>
</dbReference>
<gene>
    <name evidence="4" type="ORF">H9911_04895</name>
</gene>
<organism evidence="4 5">
    <name type="scientific">Candidatus Mediterraneibacter tabaqchaliae</name>
    <dbReference type="NCBI Taxonomy" id="2838689"/>
    <lineage>
        <taxon>Bacteria</taxon>
        <taxon>Bacillati</taxon>
        <taxon>Bacillota</taxon>
        <taxon>Clostridia</taxon>
        <taxon>Lachnospirales</taxon>
        <taxon>Lachnospiraceae</taxon>
        <taxon>Mediterraneibacter</taxon>
    </lineage>
</organism>
<dbReference type="GO" id="GO:0016788">
    <property type="term" value="F:hydrolase activity, acting on ester bonds"/>
    <property type="evidence" value="ECO:0007669"/>
    <property type="project" value="InterPro"/>
</dbReference>
<evidence type="ECO:0000256" key="2">
    <source>
        <dbReference type="ARBA" id="ARBA00022801"/>
    </source>
</evidence>
<evidence type="ECO:0000313" key="4">
    <source>
        <dbReference type="EMBL" id="HJD33866.1"/>
    </source>
</evidence>
<dbReference type="FunFam" id="3.20.20.140:FF:000005">
    <property type="entry name" value="TatD family hydrolase"/>
    <property type="match status" value="1"/>
</dbReference>
<feature type="binding site" evidence="3">
    <location>
        <position position="128"/>
    </location>
    <ligand>
        <name>a divalent metal cation</name>
        <dbReference type="ChEBI" id="CHEBI:60240"/>
        <label>2</label>
    </ligand>
</feature>
<dbReference type="PANTHER" id="PTHR46124">
    <property type="entry name" value="D-AMINOACYL-TRNA DEACYLASE"/>
    <property type="match status" value="1"/>
</dbReference>
<dbReference type="GO" id="GO:0004536">
    <property type="term" value="F:DNA nuclease activity"/>
    <property type="evidence" value="ECO:0007669"/>
    <property type="project" value="InterPro"/>
</dbReference>
<dbReference type="AlphaFoldDB" id="A0A9D2U0X1"/>
<dbReference type="CDD" id="cd01310">
    <property type="entry name" value="TatD_DNAse"/>
    <property type="match status" value="1"/>
</dbReference>
<dbReference type="PIRSF" id="PIRSF005902">
    <property type="entry name" value="DNase_TatD"/>
    <property type="match status" value="1"/>
</dbReference>
<reference evidence="4" key="2">
    <citation type="submission" date="2021-04" db="EMBL/GenBank/DDBJ databases">
        <authorList>
            <person name="Gilroy R."/>
        </authorList>
    </citation>
    <scope>NUCLEOTIDE SEQUENCE</scope>
    <source>
        <strain evidence="4">ChiGjej3B3-11674</strain>
    </source>
</reference>
<dbReference type="GO" id="GO:0005829">
    <property type="term" value="C:cytosol"/>
    <property type="evidence" value="ECO:0007669"/>
    <property type="project" value="TreeGrafter"/>
</dbReference>
<comment type="caution">
    <text evidence="4">The sequence shown here is derived from an EMBL/GenBank/DDBJ whole genome shotgun (WGS) entry which is preliminary data.</text>
</comment>
<keyword evidence="2 4" id="KW-0378">Hydrolase</keyword>
<evidence type="ECO:0000256" key="3">
    <source>
        <dbReference type="PIRSR" id="PIRSR005902-1"/>
    </source>
</evidence>
<dbReference type="InterPro" id="IPR032466">
    <property type="entry name" value="Metal_Hydrolase"/>
</dbReference>
<dbReference type="GO" id="GO:0046872">
    <property type="term" value="F:metal ion binding"/>
    <property type="evidence" value="ECO:0007669"/>
    <property type="project" value="UniProtKB-KW"/>
</dbReference>
<dbReference type="PROSITE" id="PS01091">
    <property type="entry name" value="TATD_3"/>
    <property type="match status" value="1"/>
</dbReference>
<feature type="binding site" evidence="3">
    <location>
        <position position="8"/>
    </location>
    <ligand>
        <name>a divalent metal cation</name>
        <dbReference type="ChEBI" id="CHEBI:60240"/>
        <label>1</label>
    </ligand>
</feature>
<dbReference type="InterPro" id="IPR018228">
    <property type="entry name" value="DNase_TatD-rel_CS"/>
</dbReference>
<feature type="binding site" evidence="3">
    <location>
        <position position="6"/>
    </location>
    <ligand>
        <name>a divalent metal cation</name>
        <dbReference type="ChEBI" id="CHEBI:60240"/>
        <label>1</label>
    </ligand>
</feature>
<dbReference type="Proteomes" id="UP000823897">
    <property type="component" value="Unassembled WGS sequence"/>
</dbReference>
<dbReference type="SUPFAM" id="SSF51556">
    <property type="entry name" value="Metallo-dependent hydrolases"/>
    <property type="match status" value="1"/>
</dbReference>
<evidence type="ECO:0000256" key="1">
    <source>
        <dbReference type="ARBA" id="ARBA00022723"/>
    </source>
</evidence>
<proteinExistence type="predicted"/>
<dbReference type="PANTHER" id="PTHR46124:SF2">
    <property type="entry name" value="D-AMINOACYL-TRNA DEACYLASE"/>
    <property type="match status" value="1"/>
</dbReference>
<dbReference type="Pfam" id="PF01026">
    <property type="entry name" value="TatD_DNase"/>
    <property type="match status" value="1"/>
</dbReference>
<name>A0A9D2U0X1_9FIRM</name>
<protein>
    <submittedName>
        <fullName evidence="4">TatD family hydrolase</fullName>
    </submittedName>
</protein>
<accession>A0A9D2U0X1</accession>
<feature type="binding site" evidence="3">
    <location>
        <position position="152"/>
    </location>
    <ligand>
        <name>a divalent metal cation</name>
        <dbReference type="ChEBI" id="CHEBI:60240"/>
        <label>2</label>
    </ligand>
</feature>
<dbReference type="InterPro" id="IPR001130">
    <property type="entry name" value="TatD-like"/>
</dbReference>
<reference evidence="4" key="1">
    <citation type="journal article" date="2021" name="PeerJ">
        <title>Extensive microbial diversity within the chicken gut microbiome revealed by metagenomics and culture.</title>
        <authorList>
            <person name="Gilroy R."/>
            <person name="Ravi A."/>
            <person name="Getino M."/>
            <person name="Pursley I."/>
            <person name="Horton D.L."/>
            <person name="Alikhan N.F."/>
            <person name="Baker D."/>
            <person name="Gharbi K."/>
            <person name="Hall N."/>
            <person name="Watson M."/>
            <person name="Adriaenssens E.M."/>
            <person name="Foster-Nyarko E."/>
            <person name="Jarju S."/>
            <person name="Secka A."/>
            <person name="Antonio M."/>
            <person name="Oren A."/>
            <person name="Chaudhuri R.R."/>
            <person name="La Ragione R."/>
            <person name="Hildebrand F."/>
            <person name="Pallen M.J."/>
        </authorList>
    </citation>
    <scope>NUCLEOTIDE SEQUENCE</scope>
    <source>
        <strain evidence="4">ChiGjej3B3-11674</strain>
    </source>
</reference>
<evidence type="ECO:0000313" key="5">
    <source>
        <dbReference type="Proteomes" id="UP000823897"/>
    </source>
</evidence>
<sequence>MIIDTHAHYDDEQFDADREELLGSMEEGGIGLIVNVGSTVASWDKIVELTEKYPFVYGAVGVHPDEVGELDEEKFLRMAELLDRDKIVAVGEIGLDYYWDKEKHDLQKEWFVCQLGLAREKEMPVIIHSREAAADTFEIMKQHAAGMKAVIHCYSYSPEMAREYVKMGYYIGVGGVVTFKNAKKLKQVVQEIPLESIVLETDCPYLAPVPYRGKRNCSLYLPYVAEQIAELKGTTVEEVIQQTEKNSRELYGL</sequence>
<dbReference type="InterPro" id="IPR015991">
    <property type="entry name" value="TatD/YcfH-like"/>
</dbReference>
<dbReference type="NCBIfam" id="TIGR00010">
    <property type="entry name" value="YchF/TatD family DNA exonuclease"/>
    <property type="match status" value="1"/>
</dbReference>